<comment type="caution">
    <text evidence="1">The sequence shown here is derived from an EMBL/GenBank/DDBJ whole genome shotgun (WGS) entry which is preliminary data.</text>
</comment>
<dbReference type="Gene3D" id="3.20.20.70">
    <property type="entry name" value="Aldolase class I"/>
    <property type="match status" value="1"/>
</dbReference>
<dbReference type="Proteomes" id="UP000886198">
    <property type="component" value="Unassembled WGS sequence"/>
</dbReference>
<dbReference type="EMBL" id="DSBT01000013">
    <property type="protein sequence ID" value="HDP76643.1"/>
    <property type="molecule type" value="Genomic_DNA"/>
</dbReference>
<sequence length="245" mass="26361">MTGKLIRMNRIIKEDGKTVIVAMDHGQFQGPIEGIRDIRKTLSNIIVGQPDALILNPGVIEKNGDLLGGKVSILCRITGASTNYSTMFDYHRITTSVEHALSIGADGVVVMGFIGGDGENASLEIIGRVAEQCSRLGMPLIAEMLPQAMDHFTDPEYISLGARVAYELGADLIKVYYTGFESFSKVLESVPVPVVIAGGPKGKDAFEMAKEALELGAMGVAYGRNVFQADDQTGYVRKLLKTVHG</sequence>
<dbReference type="GO" id="GO:0004332">
    <property type="term" value="F:fructose-bisphosphate aldolase activity"/>
    <property type="evidence" value="ECO:0007669"/>
    <property type="project" value="InterPro"/>
</dbReference>
<gene>
    <name evidence="1" type="ORF">ENN47_00360</name>
</gene>
<dbReference type="InterPro" id="IPR002915">
    <property type="entry name" value="DeoC/FbaB/LacD_aldolase"/>
</dbReference>
<dbReference type="PANTHER" id="PTHR47916:SF1">
    <property type="entry name" value="3-HYDROXY-5-PHOSPHONOOXYPENTANE-2,4-DIONE THIOLASE"/>
    <property type="match status" value="1"/>
</dbReference>
<dbReference type="InterPro" id="IPR013785">
    <property type="entry name" value="Aldolase_TIM"/>
</dbReference>
<dbReference type="PIRSF" id="PIRSF038992">
    <property type="entry name" value="Aldolase_Ia"/>
    <property type="match status" value="1"/>
</dbReference>
<proteinExistence type="predicted"/>
<dbReference type="InterPro" id="IPR041720">
    <property type="entry name" value="FbaB-like"/>
</dbReference>
<organism evidence="1">
    <name type="scientific">Mesotoga infera</name>
    <dbReference type="NCBI Taxonomy" id="1236046"/>
    <lineage>
        <taxon>Bacteria</taxon>
        <taxon>Thermotogati</taxon>
        <taxon>Thermotogota</taxon>
        <taxon>Thermotogae</taxon>
        <taxon>Kosmotogales</taxon>
        <taxon>Kosmotogaceae</taxon>
        <taxon>Mesotoga</taxon>
    </lineage>
</organism>
<accession>A0A7C1GRR5</accession>
<name>A0A7C1GRR5_9BACT</name>
<dbReference type="Pfam" id="PF01791">
    <property type="entry name" value="DeoC"/>
    <property type="match status" value="1"/>
</dbReference>
<evidence type="ECO:0000313" key="1">
    <source>
        <dbReference type="EMBL" id="HDP76643.1"/>
    </source>
</evidence>
<dbReference type="AlphaFoldDB" id="A0A7C1GRR5"/>
<protein>
    <submittedName>
        <fullName evidence="1">Fructose-bisphosphate aldolase</fullName>
    </submittedName>
</protein>
<reference evidence="1" key="1">
    <citation type="journal article" date="2020" name="mSystems">
        <title>Genome- and Community-Level Interaction Insights into Carbon Utilization and Element Cycling Functions of Hydrothermarchaeota in Hydrothermal Sediment.</title>
        <authorList>
            <person name="Zhou Z."/>
            <person name="Liu Y."/>
            <person name="Xu W."/>
            <person name="Pan J."/>
            <person name="Luo Z.H."/>
            <person name="Li M."/>
        </authorList>
    </citation>
    <scope>NUCLEOTIDE SEQUENCE [LARGE SCALE GENOMIC DNA]</scope>
    <source>
        <strain evidence="1">SpSt-1179</strain>
    </source>
</reference>
<dbReference type="InterPro" id="IPR050456">
    <property type="entry name" value="DeoC/FbaB_aldolase"/>
</dbReference>
<dbReference type="SMART" id="SM01133">
    <property type="entry name" value="DeoC"/>
    <property type="match status" value="1"/>
</dbReference>
<dbReference type="SUPFAM" id="SSF51569">
    <property type="entry name" value="Aldolase"/>
    <property type="match status" value="1"/>
</dbReference>
<dbReference type="PANTHER" id="PTHR47916">
    <property type="entry name" value="FRUCTOSE-BISPHOSPHATE ALDOLASE CLASS 1"/>
    <property type="match status" value="1"/>
</dbReference>